<dbReference type="InterPro" id="IPR035906">
    <property type="entry name" value="MetI-like_sf"/>
</dbReference>
<dbReference type="GO" id="GO:0005886">
    <property type="term" value="C:plasma membrane"/>
    <property type="evidence" value="ECO:0007669"/>
    <property type="project" value="UniProtKB-SubCell"/>
</dbReference>
<name>A0A9J6RAC0_9BACI</name>
<feature type="transmembrane region" description="Helical" evidence="7">
    <location>
        <begin position="12"/>
        <end position="33"/>
    </location>
</feature>
<dbReference type="SUPFAM" id="SSF161098">
    <property type="entry name" value="MetI-like"/>
    <property type="match status" value="1"/>
</dbReference>
<proteinExistence type="inferred from homology"/>
<evidence type="ECO:0000256" key="5">
    <source>
        <dbReference type="ARBA" id="ARBA00022989"/>
    </source>
</evidence>
<keyword evidence="10" id="KW-1185">Reference proteome</keyword>
<dbReference type="Gene3D" id="1.10.3720.10">
    <property type="entry name" value="MetI-like"/>
    <property type="match status" value="1"/>
</dbReference>
<dbReference type="Proteomes" id="UP001084197">
    <property type="component" value="Unassembled WGS sequence"/>
</dbReference>
<dbReference type="PANTHER" id="PTHR43744:SF12">
    <property type="entry name" value="ABC TRANSPORTER PERMEASE PROTEIN MG189-RELATED"/>
    <property type="match status" value="1"/>
</dbReference>
<reference evidence="9" key="1">
    <citation type="submission" date="2022-11" db="EMBL/GenBank/DDBJ databases">
        <title>WGS of Natronobacillus azotifigens 24KS-1, an anaerobic diazotrophic haloalkaliphile from soda-rich habitats.</title>
        <authorList>
            <person name="Sorokin D.Y."/>
            <person name="Merkel A.Y."/>
        </authorList>
    </citation>
    <scope>NUCLEOTIDE SEQUENCE</scope>
    <source>
        <strain evidence="9">24KS-1</strain>
    </source>
</reference>
<dbReference type="RefSeq" id="WP_268779034.1">
    <property type="nucleotide sequence ID" value="NZ_JAPRAT010000004.1"/>
</dbReference>
<evidence type="ECO:0000256" key="6">
    <source>
        <dbReference type="ARBA" id="ARBA00023136"/>
    </source>
</evidence>
<feature type="transmembrane region" description="Helical" evidence="7">
    <location>
        <begin position="241"/>
        <end position="262"/>
    </location>
</feature>
<dbReference type="Pfam" id="PF00528">
    <property type="entry name" value="BPD_transp_1"/>
    <property type="match status" value="1"/>
</dbReference>
<keyword evidence="2 7" id="KW-0813">Transport</keyword>
<dbReference type="GO" id="GO:0055085">
    <property type="term" value="P:transmembrane transport"/>
    <property type="evidence" value="ECO:0007669"/>
    <property type="project" value="InterPro"/>
</dbReference>
<dbReference type="PANTHER" id="PTHR43744">
    <property type="entry name" value="ABC TRANSPORTER PERMEASE PROTEIN MG189-RELATED-RELATED"/>
    <property type="match status" value="1"/>
</dbReference>
<feature type="transmembrane region" description="Helical" evidence="7">
    <location>
        <begin position="108"/>
        <end position="129"/>
    </location>
</feature>
<protein>
    <submittedName>
        <fullName evidence="9">Carbohydrate ABC transporter permease</fullName>
    </submittedName>
</protein>
<dbReference type="EMBL" id="JAPRAT010000004">
    <property type="protein sequence ID" value="MCZ0702267.1"/>
    <property type="molecule type" value="Genomic_DNA"/>
</dbReference>
<organism evidence="9 10">
    <name type="scientific">Natronobacillus azotifigens</name>
    <dbReference type="NCBI Taxonomy" id="472978"/>
    <lineage>
        <taxon>Bacteria</taxon>
        <taxon>Bacillati</taxon>
        <taxon>Bacillota</taxon>
        <taxon>Bacilli</taxon>
        <taxon>Bacillales</taxon>
        <taxon>Bacillaceae</taxon>
        <taxon>Natronobacillus</taxon>
    </lineage>
</organism>
<gene>
    <name evidence="9" type="ORF">OWO01_03455</name>
</gene>
<comment type="similarity">
    <text evidence="7">Belongs to the binding-protein-dependent transport system permease family.</text>
</comment>
<comment type="subcellular location">
    <subcellularLocation>
        <location evidence="1 7">Cell membrane</location>
        <topology evidence="1 7">Multi-pass membrane protein</topology>
    </subcellularLocation>
</comment>
<evidence type="ECO:0000256" key="7">
    <source>
        <dbReference type="RuleBase" id="RU363032"/>
    </source>
</evidence>
<keyword evidence="5 7" id="KW-1133">Transmembrane helix</keyword>
<evidence type="ECO:0000256" key="2">
    <source>
        <dbReference type="ARBA" id="ARBA00022448"/>
    </source>
</evidence>
<dbReference type="PROSITE" id="PS50928">
    <property type="entry name" value="ABC_TM1"/>
    <property type="match status" value="1"/>
</dbReference>
<feature type="transmembrane region" description="Helical" evidence="7">
    <location>
        <begin position="80"/>
        <end position="101"/>
    </location>
</feature>
<feature type="transmembrane region" description="Helical" evidence="7">
    <location>
        <begin position="141"/>
        <end position="162"/>
    </location>
</feature>
<evidence type="ECO:0000313" key="9">
    <source>
        <dbReference type="EMBL" id="MCZ0702267.1"/>
    </source>
</evidence>
<dbReference type="InterPro" id="IPR000515">
    <property type="entry name" value="MetI-like"/>
</dbReference>
<accession>A0A9J6RAC0</accession>
<keyword evidence="4 7" id="KW-0812">Transmembrane</keyword>
<feature type="domain" description="ABC transmembrane type-1" evidence="8">
    <location>
        <begin position="73"/>
        <end position="262"/>
    </location>
</feature>
<comment type="caution">
    <text evidence="9">The sequence shown here is derived from an EMBL/GenBank/DDBJ whole genome shotgun (WGS) entry which is preliminary data.</text>
</comment>
<evidence type="ECO:0000256" key="4">
    <source>
        <dbReference type="ARBA" id="ARBA00022692"/>
    </source>
</evidence>
<dbReference type="AlphaFoldDB" id="A0A9J6RAC0"/>
<evidence type="ECO:0000256" key="3">
    <source>
        <dbReference type="ARBA" id="ARBA00022475"/>
    </source>
</evidence>
<sequence>MDKKSKSINKILLHSFLILGSVIMIFPFVWMLLTSFKSVTESTSMNPFVFFPSEWRFENYVEVIRQNNFFVLYYNTLAMMFFRVLFAIMFSAMAAFAFARLKFPGRDFCFGLVLFQMMVPPQIFIIPQYLMIDAMNMRNTIFALVFPGLVSAFGTFLLRQFFMGLPKELEEAAIIDGANYGQIFLRVMLPLVKSGMIALGIFTALFSFKDLMWPIIVNPNENAAVLSSALARMQGAYSVHYPQLMAGAVLAIWPMLLVYLLFQRNFIEGISTSGGKL</sequence>
<evidence type="ECO:0000259" key="8">
    <source>
        <dbReference type="PROSITE" id="PS50928"/>
    </source>
</evidence>
<keyword evidence="3" id="KW-1003">Cell membrane</keyword>
<evidence type="ECO:0000256" key="1">
    <source>
        <dbReference type="ARBA" id="ARBA00004651"/>
    </source>
</evidence>
<keyword evidence="6 7" id="KW-0472">Membrane</keyword>
<feature type="transmembrane region" description="Helical" evidence="7">
    <location>
        <begin position="183"/>
        <end position="208"/>
    </location>
</feature>
<evidence type="ECO:0000313" key="10">
    <source>
        <dbReference type="Proteomes" id="UP001084197"/>
    </source>
</evidence>
<dbReference type="CDD" id="cd06261">
    <property type="entry name" value="TM_PBP2"/>
    <property type="match status" value="1"/>
</dbReference>